<dbReference type="PANTHER" id="PTHR47332">
    <property type="entry name" value="SET DOMAIN-CONTAINING PROTEIN 5"/>
    <property type="match status" value="1"/>
</dbReference>
<dbReference type="InParanoid" id="G4TXF6"/>
<dbReference type="STRING" id="1109443.G4TXF6"/>
<dbReference type="Pfam" id="PF00856">
    <property type="entry name" value="SET"/>
    <property type="match status" value="1"/>
</dbReference>
<dbReference type="CDD" id="cd20071">
    <property type="entry name" value="SET_SMYD"/>
    <property type="match status" value="1"/>
</dbReference>
<evidence type="ECO:0000313" key="3">
    <source>
        <dbReference type="EMBL" id="CCA75999.1"/>
    </source>
</evidence>
<reference evidence="3 4" key="1">
    <citation type="journal article" date="2011" name="PLoS Pathog.">
        <title>Endophytic Life Strategies Decoded by Genome and Transcriptome Analyses of the Mutualistic Root Symbiont Piriformospora indica.</title>
        <authorList>
            <person name="Zuccaro A."/>
            <person name="Lahrmann U."/>
            <person name="Guldener U."/>
            <person name="Langen G."/>
            <person name="Pfiffi S."/>
            <person name="Biedenkopf D."/>
            <person name="Wong P."/>
            <person name="Samans B."/>
            <person name="Grimm C."/>
            <person name="Basiewicz M."/>
            <person name="Murat C."/>
            <person name="Martin F."/>
            <person name="Kogel K.H."/>
        </authorList>
    </citation>
    <scope>NUCLEOTIDE SEQUENCE [LARGE SCALE GENOMIC DNA]</scope>
    <source>
        <strain evidence="3 4">DSM 11827</strain>
    </source>
</reference>
<dbReference type="EMBL" id="CAFZ01000575">
    <property type="protein sequence ID" value="CCA75999.1"/>
    <property type="molecule type" value="Genomic_DNA"/>
</dbReference>
<dbReference type="OrthoDB" id="265717at2759"/>
<dbReference type="HOGENOM" id="CLU_467773_0_0_1"/>
<gene>
    <name evidence="3" type="ORF">PIIN_09999</name>
</gene>
<evidence type="ECO:0000256" key="1">
    <source>
        <dbReference type="SAM" id="MobiDB-lite"/>
    </source>
</evidence>
<name>G4TXF6_SERID</name>
<dbReference type="SMART" id="SM00317">
    <property type="entry name" value="SET"/>
    <property type="match status" value="1"/>
</dbReference>
<dbReference type="Proteomes" id="UP000007148">
    <property type="component" value="Unassembled WGS sequence"/>
</dbReference>
<protein>
    <recommendedName>
        <fullName evidence="2">SET domain-containing protein</fullName>
    </recommendedName>
</protein>
<dbReference type="eggNOG" id="KOG2084">
    <property type="taxonomic scope" value="Eukaryota"/>
</dbReference>
<feature type="compositionally biased region" description="Polar residues" evidence="1">
    <location>
        <begin position="227"/>
        <end position="243"/>
    </location>
</feature>
<evidence type="ECO:0000259" key="2">
    <source>
        <dbReference type="PROSITE" id="PS50280"/>
    </source>
</evidence>
<organism evidence="3 4">
    <name type="scientific">Serendipita indica (strain DSM 11827)</name>
    <name type="common">Root endophyte fungus</name>
    <name type="synonym">Piriformospora indica</name>
    <dbReference type="NCBI Taxonomy" id="1109443"/>
    <lineage>
        <taxon>Eukaryota</taxon>
        <taxon>Fungi</taxon>
        <taxon>Dikarya</taxon>
        <taxon>Basidiomycota</taxon>
        <taxon>Agaricomycotina</taxon>
        <taxon>Agaricomycetes</taxon>
        <taxon>Sebacinales</taxon>
        <taxon>Serendipitaceae</taxon>
        <taxon>Serendipita</taxon>
    </lineage>
</organism>
<dbReference type="SUPFAM" id="SSF82199">
    <property type="entry name" value="SET domain"/>
    <property type="match status" value="1"/>
</dbReference>
<dbReference type="InterPro" id="IPR046341">
    <property type="entry name" value="SET_dom_sf"/>
</dbReference>
<comment type="caution">
    <text evidence="3">The sequence shown here is derived from an EMBL/GenBank/DDBJ whole genome shotgun (WGS) entry which is preliminary data.</text>
</comment>
<dbReference type="PANTHER" id="PTHR47332:SF2">
    <property type="entry name" value="SET-6"/>
    <property type="match status" value="1"/>
</dbReference>
<evidence type="ECO:0000313" key="4">
    <source>
        <dbReference type="Proteomes" id="UP000007148"/>
    </source>
</evidence>
<proteinExistence type="predicted"/>
<dbReference type="PROSITE" id="PS50280">
    <property type="entry name" value="SET"/>
    <property type="match status" value="1"/>
</dbReference>
<sequence>MDPARFDISLRKMAQISVASSKIPAAALWITNPPPIPPPLRVITARTDNLIDKLEECHFFKLQLYHILLCVRHVTYKLAATINTPDAADMICNDEQKKQIIEIRKTLNGIQRAMDNLKSLEPHVSILQQIQTTISNFFDSLQSQELAGVETAVQSGPLFKALKESDWIDVHYLISESEHQASHTSDTTQLSVPIAEGKEQPFLTARVGSYASKPAHASRSDLGASGESGSCQNSHSAQRPSSSITEKLLPLPDLVAGSLLGSYLSASLRPSHTYTPDSAMTQRLDLLMTSNIPGGGLGYVAIKDIPKGTLLLEEYPLFRLPEGVTDKDVQNCLAGRSPTIQQHVMSLFIGHRYLSFGNYLGRFLTNALPCGTQTIGGIIRNVAGLFPLAARFNHSCAPNVAFQWNSQEEVMRFYAMTDITQAQELCIAYDVSSLLLTRSDRRARLQMQAGFRCGCTCCIAESRESDDRRIALYRVIVEPRRQDSRETRVDFLTRRYSEICAGLTLLQMEGLAHFRETLLFDGYRVCEEAGDRNNAMLWLREAAAAAALLGGHNNLEVARRLQAASDAIQTPNKMPHILNCPLP</sequence>
<keyword evidence="4" id="KW-1185">Reference proteome</keyword>
<dbReference type="InterPro" id="IPR053185">
    <property type="entry name" value="SET_domain_protein"/>
</dbReference>
<dbReference type="Gene3D" id="2.170.270.10">
    <property type="entry name" value="SET domain"/>
    <property type="match status" value="1"/>
</dbReference>
<accession>G4TXF6</accession>
<dbReference type="AlphaFoldDB" id="G4TXF6"/>
<feature type="domain" description="SET" evidence="2">
    <location>
        <begin position="282"/>
        <end position="430"/>
    </location>
</feature>
<feature type="region of interest" description="Disordered" evidence="1">
    <location>
        <begin position="214"/>
        <end position="243"/>
    </location>
</feature>
<dbReference type="InterPro" id="IPR001214">
    <property type="entry name" value="SET_dom"/>
</dbReference>